<keyword evidence="7" id="KW-0238">DNA-binding</keyword>
<dbReference type="InterPro" id="IPR015943">
    <property type="entry name" value="WD40/YVTN_repeat-like_dom_sf"/>
</dbReference>
<dbReference type="FunFam" id="1.10.287.130:FF:000045">
    <property type="entry name" value="Two-component system sensor histidine kinase/response regulator"/>
    <property type="match status" value="1"/>
</dbReference>
<dbReference type="CDD" id="cd17574">
    <property type="entry name" value="REC_OmpR"/>
    <property type="match status" value="1"/>
</dbReference>
<dbReference type="CDD" id="cd00075">
    <property type="entry name" value="HATPase"/>
    <property type="match status" value="1"/>
</dbReference>
<name>K5CL44_9BACE</name>
<evidence type="ECO:0000256" key="7">
    <source>
        <dbReference type="ARBA" id="ARBA00023125"/>
    </source>
</evidence>
<dbReference type="InterPro" id="IPR036890">
    <property type="entry name" value="HATPase_C_sf"/>
</dbReference>
<evidence type="ECO:0000313" key="13">
    <source>
        <dbReference type="EMBL" id="EKJ90486.1"/>
    </source>
</evidence>
<evidence type="ECO:0000256" key="1">
    <source>
        <dbReference type="ARBA" id="ARBA00000085"/>
    </source>
</evidence>
<keyword evidence="4" id="KW-0808">Transferase</keyword>
<dbReference type="SMART" id="SM00388">
    <property type="entry name" value="HisKA"/>
    <property type="match status" value="1"/>
</dbReference>
<evidence type="ECO:0000256" key="6">
    <source>
        <dbReference type="ARBA" id="ARBA00023015"/>
    </source>
</evidence>
<dbReference type="InterPro" id="IPR001789">
    <property type="entry name" value="Sig_transdc_resp-reg_receiver"/>
</dbReference>
<dbReference type="Gene3D" id="3.30.565.10">
    <property type="entry name" value="Histidine kinase-like ATPase, C-terminal domain"/>
    <property type="match status" value="1"/>
</dbReference>
<dbReference type="PROSITE" id="PS50109">
    <property type="entry name" value="HIS_KIN"/>
    <property type="match status" value="1"/>
</dbReference>
<dbReference type="InterPro" id="IPR018062">
    <property type="entry name" value="HTH_AraC-typ_CS"/>
</dbReference>
<dbReference type="InterPro" id="IPR003594">
    <property type="entry name" value="HATPase_dom"/>
</dbReference>
<dbReference type="InterPro" id="IPR004358">
    <property type="entry name" value="Sig_transdc_His_kin-like_C"/>
</dbReference>
<dbReference type="InterPro" id="IPR011006">
    <property type="entry name" value="CheY-like_superfamily"/>
</dbReference>
<feature type="modified residue" description="4-aspartylphosphate" evidence="9">
    <location>
        <position position="1121"/>
    </location>
</feature>
<evidence type="ECO:0000259" key="10">
    <source>
        <dbReference type="PROSITE" id="PS01124"/>
    </source>
</evidence>
<protein>
    <recommendedName>
        <fullName evidence="2">histidine kinase</fullName>
        <ecNumber evidence="2">2.7.13.3</ecNumber>
    </recommendedName>
</protein>
<evidence type="ECO:0000256" key="2">
    <source>
        <dbReference type="ARBA" id="ARBA00012438"/>
    </source>
</evidence>
<dbReference type="OrthoDB" id="717811at2"/>
<dbReference type="SUPFAM" id="SSF47384">
    <property type="entry name" value="Homodimeric domain of signal transducing histidine kinase"/>
    <property type="match status" value="1"/>
</dbReference>
<evidence type="ECO:0000259" key="12">
    <source>
        <dbReference type="PROSITE" id="PS50110"/>
    </source>
</evidence>
<dbReference type="InterPro" id="IPR011123">
    <property type="entry name" value="Y_Y_Y"/>
</dbReference>
<accession>K5CL44</accession>
<dbReference type="PANTHER" id="PTHR43547:SF2">
    <property type="entry name" value="HYBRID SIGNAL TRANSDUCTION HISTIDINE KINASE C"/>
    <property type="match status" value="1"/>
</dbReference>
<feature type="domain" description="Response regulatory" evidence="12">
    <location>
        <begin position="1073"/>
        <end position="1188"/>
    </location>
</feature>
<evidence type="ECO:0000256" key="9">
    <source>
        <dbReference type="PROSITE-ProRule" id="PRU00169"/>
    </source>
</evidence>
<keyword evidence="8" id="KW-0804">Transcription</keyword>
<dbReference type="EC" id="2.7.13.3" evidence="2"/>
<evidence type="ECO:0000256" key="5">
    <source>
        <dbReference type="ARBA" id="ARBA00022777"/>
    </source>
</evidence>
<dbReference type="Pfam" id="PF02518">
    <property type="entry name" value="HATPase_c"/>
    <property type="match status" value="1"/>
</dbReference>
<dbReference type="InterPro" id="IPR011110">
    <property type="entry name" value="Reg_prop"/>
</dbReference>
<dbReference type="GO" id="GO:0003700">
    <property type="term" value="F:DNA-binding transcription factor activity"/>
    <property type="evidence" value="ECO:0007669"/>
    <property type="project" value="InterPro"/>
</dbReference>
<dbReference type="InterPro" id="IPR003661">
    <property type="entry name" value="HisK_dim/P_dom"/>
</dbReference>
<evidence type="ECO:0000313" key="14">
    <source>
        <dbReference type="Proteomes" id="UP000007995"/>
    </source>
</evidence>
<evidence type="ECO:0000256" key="3">
    <source>
        <dbReference type="ARBA" id="ARBA00022553"/>
    </source>
</evidence>
<dbReference type="SUPFAM" id="SSF52172">
    <property type="entry name" value="CheY-like"/>
    <property type="match status" value="1"/>
</dbReference>
<dbReference type="InterPro" id="IPR036097">
    <property type="entry name" value="HisK_dim/P_sf"/>
</dbReference>
<evidence type="ECO:0000256" key="4">
    <source>
        <dbReference type="ARBA" id="ARBA00022679"/>
    </source>
</evidence>
<dbReference type="Pfam" id="PF07495">
    <property type="entry name" value="Y_Y_Y"/>
    <property type="match status" value="1"/>
</dbReference>
<dbReference type="InterPro" id="IPR018060">
    <property type="entry name" value="HTH_AraC"/>
</dbReference>
<dbReference type="Gene3D" id="1.10.10.60">
    <property type="entry name" value="Homeodomain-like"/>
    <property type="match status" value="1"/>
</dbReference>
<dbReference type="SUPFAM" id="SSF63829">
    <property type="entry name" value="Calcium-dependent phosphotriesterase"/>
    <property type="match status" value="3"/>
</dbReference>
<dbReference type="PRINTS" id="PR00344">
    <property type="entry name" value="BCTRLSENSOR"/>
</dbReference>
<dbReference type="SUPFAM" id="SSF55874">
    <property type="entry name" value="ATPase domain of HSP90 chaperone/DNA topoisomerase II/histidine kinase"/>
    <property type="match status" value="1"/>
</dbReference>
<dbReference type="PROSITE" id="PS00041">
    <property type="entry name" value="HTH_ARAC_FAMILY_1"/>
    <property type="match status" value="1"/>
</dbReference>
<evidence type="ECO:0000259" key="11">
    <source>
        <dbReference type="PROSITE" id="PS50109"/>
    </source>
</evidence>
<feature type="domain" description="Histidine kinase" evidence="11">
    <location>
        <begin position="803"/>
        <end position="1029"/>
    </location>
</feature>
<feature type="domain" description="HTH araC/xylS-type" evidence="10">
    <location>
        <begin position="1222"/>
        <end position="1321"/>
    </location>
</feature>
<evidence type="ECO:0000256" key="8">
    <source>
        <dbReference type="ARBA" id="ARBA00023163"/>
    </source>
</evidence>
<dbReference type="Pfam" id="PF00072">
    <property type="entry name" value="Response_reg"/>
    <property type="match status" value="1"/>
</dbReference>
<dbReference type="Gene3D" id="3.40.50.2300">
    <property type="match status" value="1"/>
</dbReference>
<dbReference type="InterPro" id="IPR009057">
    <property type="entry name" value="Homeodomain-like_sf"/>
</dbReference>
<keyword evidence="6" id="KW-0805">Transcription regulation</keyword>
<dbReference type="HOGENOM" id="CLU_000445_28_1_10"/>
<dbReference type="InterPro" id="IPR005467">
    <property type="entry name" value="His_kinase_dom"/>
</dbReference>
<dbReference type="SMART" id="SM00342">
    <property type="entry name" value="HTH_ARAC"/>
    <property type="match status" value="1"/>
</dbReference>
<dbReference type="PROSITE" id="PS01124">
    <property type="entry name" value="HTH_ARAC_FAMILY_2"/>
    <property type="match status" value="1"/>
</dbReference>
<comment type="caution">
    <text evidence="13">The sequence shown here is derived from an EMBL/GenBank/DDBJ whole genome shotgun (WGS) entry which is preliminary data.</text>
</comment>
<organism evidence="13 14">
    <name type="scientific">Bacteroides finegoldii CL09T03C10</name>
    <dbReference type="NCBI Taxonomy" id="997888"/>
    <lineage>
        <taxon>Bacteria</taxon>
        <taxon>Pseudomonadati</taxon>
        <taxon>Bacteroidota</taxon>
        <taxon>Bacteroidia</taxon>
        <taxon>Bacteroidales</taxon>
        <taxon>Bacteroidaceae</taxon>
        <taxon>Bacteroides</taxon>
    </lineage>
</organism>
<comment type="catalytic activity">
    <reaction evidence="1">
        <text>ATP + protein L-histidine = ADP + protein N-phospho-L-histidine.</text>
        <dbReference type="EC" id="2.7.13.3"/>
    </reaction>
</comment>
<proteinExistence type="predicted"/>
<dbReference type="Gene3D" id="2.130.10.10">
    <property type="entry name" value="YVTN repeat-like/Quinoprotein amine dehydrogenase"/>
    <property type="match status" value="2"/>
</dbReference>
<dbReference type="Pfam" id="PF12833">
    <property type="entry name" value="HTH_18"/>
    <property type="match status" value="1"/>
</dbReference>
<keyword evidence="3 9" id="KW-0597">Phosphoprotein</keyword>
<dbReference type="CDD" id="cd00082">
    <property type="entry name" value="HisKA"/>
    <property type="match status" value="1"/>
</dbReference>
<dbReference type="SMART" id="SM00448">
    <property type="entry name" value="REC"/>
    <property type="match status" value="1"/>
</dbReference>
<dbReference type="Gene3D" id="2.60.40.10">
    <property type="entry name" value="Immunoglobulins"/>
    <property type="match status" value="1"/>
</dbReference>
<reference evidence="13 14" key="1">
    <citation type="submission" date="2012-02" db="EMBL/GenBank/DDBJ databases">
        <title>The Genome Sequence of Bacteroides finegoldii CL09T03C10.</title>
        <authorList>
            <consortium name="The Broad Institute Genome Sequencing Platform"/>
            <person name="Earl A."/>
            <person name="Ward D."/>
            <person name="Feldgarden M."/>
            <person name="Gevers D."/>
            <person name="Zitomersky N.L."/>
            <person name="Coyne M.J."/>
            <person name="Comstock L.E."/>
            <person name="Young S.K."/>
            <person name="Zeng Q."/>
            <person name="Gargeya S."/>
            <person name="Fitzgerald M."/>
            <person name="Haas B."/>
            <person name="Abouelleil A."/>
            <person name="Alvarado L."/>
            <person name="Arachchi H.M."/>
            <person name="Berlin A."/>
            <person name="Chapman S.B."/>
            <person name="Gearin G."/>
            <person name="Goldberg J."/>
            <person name="Griggs A."/>
            <person name="Gujja S."/>
            <person name="Hansen M."/>
            <person name="Heiman D."/>
            <person name="Howarth C."/>
            <person name="Larimer J."/>
            <person name="Lui A."/>
            <person name="MacDonald P.J.P."/>
            <person name="McCowen C."/>
            <person name="Montmayeur A."/>
            <person name="Murphy C."/>
            <person name="Neiman D."/>
            <person name="Pearson M."/>
            <person name="Priest M."/>
            <person name="Roberts A."/>
            <person name="Saif S."/>
            <person name="Shea T."/>
            <person name="Sisk P."/>
            <person name="Stolte C."/>
            <person name="Sykes S."/>
            <person name="Wortman J."/>
            <person name="Nusbaum C."/>
            <person name="Birren B."/>
        </authorList>
    </citation>
    <scope>NUCLEOTIDE SEQUENCE [LARGE SCALE GENOMIC DNA]</scope>
    <source>
        <strain evidence="13 14">CL09T03C10</strain>
    </source>
</reference>
<sequence>MNEKRIAMKRLLSLILICLVGFTRLTAENILFYDSKQLTCDLITSICQDKDGFIWIGTDYGLNKFNGLQFTHYYNNPKDSTSLLDNSVKTLLLDREGTLWVGSVGGLQYYLPEENAFRRIDFDEDIPLHVKKLVQLRSGDIWVASSGRGIFCIPRNEKIAVRITDIPGISDYLHYGAIYEDREGYIWIGVDNVGLLRYHPVTCQSKMYTKDDINGASIISCMTEDSAGTLLVTTAVAACYYDREHDKFIDLKHNENWLPARSVLTSKDGTSYVATYGKGLKVVSPDLAELYPESISLPFFDLNYAKIPVIYEDRDMNLWVGCYHKGVVMLSKEPTPFHFWSVPQREYPSASVVTAIAKDVDGNILGAVEGGGVFQFNSKGNLVGHLFENQTFSSLYKDQEDNLWFGGRYSGIFMKEPNGRITPLFPEIKYKDIRDIMGDDKNNLYFSVYGDGFMQYHVPTRTVTNYKSSSTELKNNWINSFIYSSKELLWIGHCYGIDCFDPQTKKFEHLSAEFSGFITYSLLEDIKGNIWAGTNKGLLCCNPSQKTLKHYAMEDGLSNNFVYGLAEDEHGNIWCSTLKGINLVNVDENRIVSYYSERGLVDNEYMPGASFQSMDGMIYLGGIKGVTYFHPDSIVQQQKQLEVILSNIYLGGKIVTTGQKSGNRAIIETVATLANDIHLAYEDNTFMLEFSTFDYKSVDNIFYEYRIREYGEEWTATQPGVNQITYNHLNSGDYTFEVRACENGQYSPVKVFRISIEAPWWRSSLAYVCYVLIFLVVVFQIYLSVRRRHQKEMSEERIKLFINLSHEIRSPMTLIVSPLENLLKRDYDADTMKMLRLMQKNANRIINLMNQLLDMRKIEKGQLNIHCVETDMVDYIKELISLFTYQAEKRNINLHFDYEQEELPAWIDPNNFDKVLVNLLSNAFKYTPDGGEIRISLREKSAESIAGDLQHCIEIEVTDSGTGIDANKLEKIFERFYQAPSNGSNGSIGFGIGLNLCRMIVGLHHGSINACNRQDAQGSRFIIHIPYGKEHLKKAELVDTENKTTSRISSVLELSHESEEEVAKTRYHKANYKIVIVDDDDEILRFLEAELSSQYKVYVCRNGKEGLQTILKQQPDMIISDVVMPEMDGISLLKTVRNNPNVSHIPFILLTSKAEYKDRIEGLSKGADAYLGKPFVVEELRVHIKNLIETRLLLKGKFSGVRDQVGKIEIAENKSGDERLMGRVMNVVNKFLDDSEFNVEMLAREVGLSRVQLHRKMKDITGVSTSIFIRNLRMKKAAALLQEGKLNISEIADAVGFDNQANFATVFKKFYGVSPSEYAASIRNKNE</sequence>
<dbReference type="FunFam" id="3.30.565.10:FF:000006">
    <property type="entry name" value="Sensor histidine kinase WalK"/>
    <property type="match status" value="1"/>
</dbReference>
<dbReference type="PROSITE" id="PS50110">
    <property type="entry name" value="RESPONSE_REGULATORY"/>
    <property type="match status" value="1"/>
</dbReference>
<gene>
    <name evidence="13" type="ORF">HMPREF1057_02521</name>
</gene>
<dbReference type="Pfam" id="PF07494">
    <property type="entry name" value="Reg_prop"/>
    <property type="match status" value="3"/>
</dbReference>
<dbReference type="Pfam" id="PF00512">
    <property type="entry name" value="HisKA"/>
    <property type="match status" value="1"/>
</dbReference>
<dbReference type="SUPFAM" id="SSF46689">
    <property type="entry name" value="Homeodomain-like"/>
    <property type="match status" value="1"/>
</dbReference>
<dbReference type="GO" id="GO:0000155">
    <property type="term" value="F:phosphorelay sensor kinase activity"/>
    <property type="evidence" value="ECO:0007669"/>
    <property type="project" value="InterPro"/>
</dbReference>
<keyword evidence="5" id="KW-0418">Kinase</keyword>
<dbReference type="Proteomes" id="UP000007995">
    <property type="component" value="Unassembled WGS sequence"/>
</dbReference>
<dbReference type="PANTHER" id="PTHR43547">
    <property type="entry name" value="TWO-COMPONENT HISTIDINE KINASE"/>
    <property type="match status" value="1"/>
</dbReference>
<dbReference type="Gene3D" id="1.10.287.130">
    <property type="match status" value="1"/>
</dbReference>
<dbReference type="EMBL" id="AGXW01000009">
    <property type="protein sequence ID" value="EKJ90486.1"/>
    <property type="molecule type" value="Genomic_DNA"/>
</dbReference>
<dbReference type="SMART" id="SM00387">
    <property type="entry name" value="HATPase_c"/>
    <property type="match status" value="1"/>
</dbReference>
<dbReference type="InterPro" id="IPR013783">
    <property type="entry name" value="Ig-like_fold"/>
</dbReference>
<dbReference type="GO" id="GO:0043565">
    <property type="term" value="F:sequence-specific DNA binding"/>
    <property type="evidence" value="ECO:0007669"/>
    <property type="project" value="InterPro"/>
</dbReference>